<proteinExistence type="predicted"/>
<evidence type="ECO:0000256" key="1">
    <source>
        <dbReference type="SAM" id="Phobius"/>
    </source>
</evidence>
<organism evidence="2 3">
    <name type="scientific">Marinicrinis sediminis</name>
    <dbReference type="NCBI Taxonomy" id="1652465"/>
    <lineage>
        <taxon>Bacteria</taxon>
        <taxon>Bacillati</taxon>
        <taxon>Bacillota</taxon>
        <taxon>Bacilli</taxon>
        <taxon>Bacillales</taxon>
        <taxon>Paenibacillaceae</taxon>
    </lineage>
</organism>
<keyword evidence="1" id="KW-1133">Transmembrane helix</keyword>
<dbReference type="EMBL" id="JBHUMM010000043">
    <property type="protein sequence ID" value="MFD2672618.1"/>
    <property type="molecule type" value="Genomic_DNA"/>
</dbReference>
<dbReference type="Proteomes" id="UP001597497">
    <property type="component" value="Unassembled WGS sequence"/>
</dbReference>
<feature type="transmembrane region" description="Helical" evidence="1">
    <location>
        <begin position="33"/>
        <end position="50"/>
    </location>
</feature>
<accession>A0ABW5RC74</accession>
<dbReference type="RefSeq" id="WP_379930184.1">
    <property type="nucleotide sequence ID" value="NZ_JBHUMM010000043.1"/>
</dbReference>
<feature type="transmembrane region" description="Helical" evidence="1">
    <location>
        <begin position="6"/>
        <end position="26"/>
    </location>
</feature>
<name>A0ABW5RC74_9BACL</name>
<reference evidence="3" key="1">
    <citation type="journal article" date="2019" name="Int. J. Syst. Evol. Microbiol.">
        <title>The Global Catalogue of Microorganisms (GCM) 10K type strain sequencing project: providing services to taxonomists for standard genome sequencing and annotation.</title>
        <authorList>
            <consortium name="The Broad Institute Genomics Platform"/>
            <consortium name="The Broad Institute Genome Sequencing Center for Infectious Disease"/>
            <person name="Wu L."/>
            <person name="Ma J."/>
        </authorList>
    </citation>
    <scope>NUCLEOTIDE SEQUENCE [LARGE SCALE GENOMIC DNA]</scope>
    <source>
        <strain evidence="3">KCTC 33676</strain>
    </source>
</reference>
<gene>
    <name evidence="2" type="ORF">ACFSUC_13705</name>
</gene>
<keyword evidence="1" id="KW-0472">Membrane</keyword>
<comment type="caution">
    <text evidence="2">The sequence shown here is derived from an EMBL/GenBank/DDBJ whole genome shotgun (WGS) entry which is preliminary data.</text>
</comment>
<evidence type="ECO:0000313" key="3">
    <source>
        <dbReference type="Proteomes" id="UP001597497"/>
    </source>
</evidence>
<protein>
    <submittedName>
        <fullName evidence="2">Uncharacterized protein</fullName>
    </submittedName>
</protein>
<keyword evidence="3" id="KW-1185">Reference proteome</keyword>
<keyword evidence="1" id="KW-0812">Transmembrane</keyword>
<evidence type="ECO:0000313" key="2">
    <source>
        <dbReference type="EMBL" id="MFD2672618.1"/>
    </source>
</evidence>
<sequence length="147" mass="16257">MEGLLAFLQENLWIVLFMLLVCVLIIKSIRSNLKWLPVVALVGGMLYFGFQHEPAEILEAEAVAAEEAAAAAEAEAIDKLASHTDYVYEEDSDGQFVIKGKSDQRINVKGAINGKTVTIIDGDKEMEVGRSNNKLRAFINLIEMRSD</sequence>